<proteinExistence type="predicted"/>
<reference evidence="2 3" key="1">
    <citation type="journal article" date="2012" name="Science">
        <title>The Paleozoic origin of enzymatic lignin decomposition reconstructed from 31 fungal genomes.</title>
        <authorList>
            <person name="Floudas D."/>
            <person name="Binder M."/>
            <person name="Riley R."/>
            <person name="Barry K."/>
            <person name="Blanchette R.A."/>
            <person name="Henrissat B."/>
            <person name="Martinez A.T."/>
            <person name="Otillar R."/>
            <person name="Spatafora J.W."/>
            <person name="Yadav J.S."/>
            <person name="Aerts A."/>
            <person name="Benoit I."/>
            <person name="Boyd A."/>
            <person name="Carlson A."/>
            <person name="Copeland A."/>
            <person name="Coutinho P.M."/>
            <person name="de Vries R.P."/>
            <person name="Ferreira P."/>
            <person name="Findley K."/>
            <person name="Foster B."/>
            <person name="Gaskell J."/>
            <person name="Glotzer D."/>
            <person name="Gorecki P."/>
            <person name="Heitman J."/>
            <person name="Hesse C."/>
            <person name="Hori C."/>
            <person name="Igarashi K."/>
            <person name="Jurgens J.A."/>
            <person name="Kallen N."/>
            <person name="Kersten P."/>
            <person name="Kohler A."/>
            <person name="Kuees U."/>
            <person name="Kumar T.K.A."/>
            <person name="Kuo A."/>
            <person name="LaButti K."/>
            <person name="Larrondo L.F."/>
            <person name="Lindquist E."/>
            <person name="Ling A."/>
            <person name="Lombard V."/>
            <person name="Lucas S."/>
            <person name="Lundell T."/>
            <person name="Martin R."/>
            <person name="McLaughlin D.J."/>
            <person name="Morgenstern I."/>
            <person name="Morin E."/>
            <person name="Murat C."/>
            <person name="Nagy L.G."/>
            <person name="Nolan M."/>
            <person name="Ohm R.A."/>
            <person name="Patyshakuliyeva A."/>
            <person name="Rokas A."/>
            <person name="Ruiz-Duenas F.J."/>
            <person name="Sabat G."/>
            <person name="Salamov A."/>
            <person name="Samejima M."/>
            <person name="Schmutz J."/>
            <person name="Slot J.C."/>
            <person name="St John F."/>
            <person name="Stenlid J."/>
            <person name="Sun H."/>
            <person name="Sun S."/>
            <person name="Syed K."/>
            <person name="Tsang A."/>
            <person name="Wiebenga A."/>
            <person name="Young D."/>
            <person name="Pisabarro A."/>
            <person name="Eastwood D.C."/>
            <person name="Martin F."/>
            <person name="Cullen D."/>
            <person name="Grigoriev I.V."/>
            <person name="Hibbett D.S."/>
        </authorList>
    </citation>
    <scope>NUCLEOTIDE SEQUENCE [LARGE SCALE GENOMIC DNA]</scope>
    <source>
        <strain evidence="2 3">MD-104</strain>
    </source>
</reference>
<dbReference type="AlphaFoldDB" id="A0A2H3JG16"/>
<dbReference type="Proteomes" id="UP000218811">
    <property type="component" value="Unassembled WGS sequence"/>
</dbReference>
<protein>
    <submittedName>
        <fullName evidence="2">Uncharacterized protein</fullName>
    </submittedName>
</protein>
<evidence type="ECO:0000256" key="1">
    <source>
        <dbReference type="SAM" id="MobiDB-lite"/>
    </source>
</evidence>
<feature type="region of interest" description="Disordered" evidence="1">
    <location>
        <begin position="1"/>
        <end position="37"/>
    </location>
</feature>
<evidence type="ECO:0000313" key="3">
    <source>
        <dbReference type="Proteomes" id="UP000218811"/>
    </source>
</evidence>
<organism evidence="2 3">
    <name type="scientific">Wolfiporia cocos (strain MD-104)</name>
    <name type="common">Brown rot fungus</name>
    <dbReference type="NCBI Taxonomy" id="742152"/>
    <lineage>
        <taxon>Eukaryota</taxon>
        <taxon>Fungi</taxon>
        <taxon>Dikarya</taxon>
        <taxon>Basidiomycota</taxon>
        <taxon>Agaricomycotina</taxon>
        <taxon>Agaricomycetes</taxon>
        <taxon>Polyporales</taxon>
        <taxon>Phaeolaceae</taxon>
        <taxon>Wolfiporia</taxon>
    </lineage>
</organism>
<keyword evidence="3" id="KW-1185">Reference proteome</keyword>
<accession>A0A2H3JG16</accession>
<evidence type="ECO:0000313" key="2">
    <source>
        <dbReference type="EMBL" id="PCH40851.1"/>
    </source>
</evidence>
<gene>
    <name evidence="2" type="ORF">WOLCODRAFT_137037</name>
</gene>
<dbReference type="EMBL" id="KB468113">
    <property type="protein sequence ID" value="PCH40851.1"/>
    <property type="molecule type" value="Genomic_DNA"/>
</dbReference>
<sequence>MLKTQHRHRLDATTAPQAEVKHTEEPPSIQRPRRRHSPSLILGTFNAATQKGRVVVGWGWGEEVDYRFLLQVYPSSRTLRTI</sequence>
<name>A0A2H3JG16_WOLCO</name>